<feature type="transmembrane region" description="Helical" evidence="11">
    <location>
        <begin position="217"/>
        <end position="240"/>
    </location>
</feature>
<protein>
    <recommendedName>
        <fullName evidence="10">Xylose transport system permease protein XylH</fullName>
    </recommendedName>
</protein>
<keyword evidence="4" id="KW-0997">Cell inner membrane</keyword>
<keyword evidence="3" id="KW-1003">Cell membrane</keyword>
<dbReference type="Proteomes" id="UP001242480">
    <property type="component" value="Unassembled WGS sequence"/>
</dbReference>
<dbReference type="EMBL" id="JAUSVX010000026">
    <property type="protein sequence ID" value="MDQ0474818.1"/>
    <property type="molecule type" value="Genomic_DNA"/>
</dbReference>
<feature type="transmembrane region" description="Helical" evidence="11">
    <location>
        <begin position="95"/>
        <end position="113"/>
    </location>
</feature>
<evidence type="ECO:0000256" key="2">
    <source>
        <dbReference type="ARBA" id="ARBA00022448"/>
    </source>
</evidence>
<reference evidence="12 13" key="1">
    <citation type="submission" date="2023-07" db="EMBL/GenBank/DDBJ databases">
        <title>Genomic Encyclopedia of Type Strains, Phase IV (KMG-IV): sequencing the most valuable type-strain genomes for metagenomic binning, comparative biology and taxonomic classification.</title>
        <authorList>
            <person name="Goeker M."/>
        </authorList>
    </citation>
    <scope>NUCLEOTIDE SEQUENCE [LARGE SCALE GENOMIC DNA]</scope>
    <source>
        <strain evidence="12 13">DSM 19619</strain>
    </source>
</reference>
<evidence type="ECO:0000256" key="11">
    <source>
        <dbReference type="SAM" id="Phobius"/>
    </source>
</evidence>
<evidence type="ECO:0000256" key="10">
    <source>
        <dbReference type="ARBA" id="ARBA00035686"/>
    </source>
</evidence>
<evidence type="ECO:0000256" key="1">
    <source>
        <dbReference type="ARBA" id="ARBA00004651"/>
    </source>
</evidence>
<dbReference type="CDD" id="cd06579">
    <property type="entry name" value="TM_PBP1_transp_AraH_like"/>
    <property type="match status" value="1"/>
</dbReference>
<feature type="transmembrane region" description="Helical" evidence="11">
    <location>
        <begin position="37"/>
        <end position="62"/>
    </location>
</feature>
<organism evidence="12 13">
    <name type="scientific">Labrys wisconsinensis</name>
    <dbReference type="NCBI Taxonomy" id="425677"/>
    <lineage>
        <taxon>Bacteria</taxon>
        <taxon>Pseudomonadati</taxon>
        <taxon>Pseudomonadota</taxon>
        <taxon>Alphaproteobacteria</taxon>
        <taxon>Hyphomicrobiales</taxon>
        <taxon>Xanthobacteraceae</taxon>
        <taxon>Labrys</taxon>
    </lineage>
</organism>
<evidence type="ECO:0000256" key="4">
    <source>
        <dbReference type="ARBA" id="ARBA00022519"/>
    </source>
</evidence>
<evidence type="ECO:0000256" key="6">
    <source>
        <dbReference type="ARBA" id="ARBA00022692"/>
    </source>
</evidence>
<keyword evidence="7 11" id="KW-1133">Transmembrane helix</keyword>
<evidence type="ECO:0000256" key="7">
    <source>
        <dbReference type="ARBA" id="ARBA00022989"/>
    </source>
</evidence>
<feature type="transmembrane region" description="Helical" evidence="11">
    <location>
        <begin position="353"/>
        <end position="369"/>
    </location>
</feature>
<dbReference type="PANTHER" id="PTHR32196">
    <property type="entry name" value="ABC TRANSPORTER PERMEASE PROTEIN YPHD-RELATED-RELATED"/>
    <property type="match status" value="1"/>
</dbReference>
<comment type="function">
    <text evidence="9">Part of the binding-protein-dependent transport system for D-xylose. Probably responsible for the translocation of the substrate across the membrane.</text>
</comment>
<keyword evidence="5 12" id="KW-0762">Sugar transport</keyword>
<keyword evidence="2" id="KW-0813">Transport</keyword>
<sequence>MTENIVQASIVRKGAGSDAGRLRREPLLARMMSRPELGALSGAILIYAIFYALAGSSGMFTIKGLVEILQVSAEIGILATAAALLMIAGEFDLSMGSMIGFAGVVIGLASSVFHVPLPLAVLLSFVVCAAIGALNGWLTVKTGLPSFIVTLASMLILRGEAISETRAINGYTQISGITTSQPDSFVISLFGGRAFQGLFSWMAEQGWIAANKAGVPIIAGLPVSILWWIGLTLLATWVLLRTGFGNWIFAVGGDATSARNVGVPVNRVKIVLFMLTALSAALFAAVQIMQVGSADTLRGTQKEFDAIIAVVIGGTLLTGGYGSAIGAFLGALIYGTVQMGIIYTRIDADRFKVFLGIMVLLAVLFNNYIRRRATRSR</sequence>
<accession>A0ABU0JKL1</accession>
<feature type="transmembrane region" description="Helical" evidence="11">
    <location>
        <begin position="270"/>
        <end position="292"/>
    </location>
</feature>
<feature type="transmembrane region" description="Helical" evidence="11">
    <location>
        <begin position="119"/>
        <end position="138"/>
    </location>
</feature>
<comment type="caution">
    <text evidence="12">The sequence shown here is derived from an EMBL/GenBank/DDBJ whole genome shotgun (WGS) entry which is preliminary data.</text>
</comment>
<name>A0ABU0JKL1_9HYPH</name>
<dbReference type="PANTHER" id="PTHR32196:SF32">
    <property type="entry name" value="XYLOSE TRANSPORT SYSTEM PERMEASE PROTEIN XYLH"/>
    <property type="match status" value="1"/>
</dbReference>
<dbReference type="Pfam" id="PF02653">
    <property type="entry name" value="BPD_transp_2"/>
    <property type="match status" value="1"/>
</dbReference>
<feature type="transmembrane region" description="Helical" evidence="11">
    <location>
        <begin position="304"/>
        <end position="333"/>
    </location>
</feature>
<evidence type="ECO:0000256" key="8">
    <source>
        <dbReference type="ARBA" id="ARBA00023136"/>
    </source>
</evidence>
<comment type="subcellular location">
    <subcellularLocation>
        <location evidence="1">Cell membrane</location>
        <topology evidence="1">Multi-pass membrane protein</topology>
    </subcellularLocation>
</comment>
<keyword evidence="6 11" id="KW-0812">Transmembrane</keyword>
<feature type="transmembrane region" description="Helical" evidence="11">
    <location>
        <begin position="68"/>
        <end position="88"/>
    </location>
</feature>
<gene>
    <name evidence="12" type="ORF">QO011_007860</name>
</gene>
<evidence type="ECO:0000256" key="3">
    <source>
        <dbReference type="ARBA" id="ARBA00022475"/>
    </source>
</evidence>
<dbReference type="RefSeq" id="WP_307285074.1">
    <property type="nucleotide sequence ID" value="NZ_JAUSVX010000026.1"/>
</dbReference>
<dbReference type="InterPro" id="IPR001851">
    <property type="entry name" value="ABC_transp_permease"/>
</dbReference>
<evidence type="ECO:0000256" key="5">
    <source>
        <dbReference type="ARBA" id="ARBA00022597"/>
    </source>
</evidence>
<proteinExistence type="predicted"/>
<keyword evidence="13" id="KW-1185">Reference proteome</keyword>
<evidence type="ECO:0000256" key="9">
    <source>
        <dbReference type="ARBA" id="ARBA00035611"/>
    </source>
</evidence>
<evidence type="ECO:0000313" key="12">
    <source>
        <dbReference type="EMBL" id="MDQ0474818.1"/>
    </source>
</evidence>
<keyword evidence="8 11" id="KW-0472">Membrane</keyword>
<evidence type="ECO:0000313" key="13">
    <source>
        <dbReference type="Proteomes" id="UP001242480"/>
    </source>
</evidence>